<feature type="domain" description="Protein kinase" evidence="6">
    <location>
        <begin position="14"/>
        <end position="268"/>
    </location>
</feature>
<dbReference type="InterPro" id="IPR008271">
    <property type="entry name" value="Ser/Thr_kinase_AS"/>
</dbReference>
<keyword evidence="3" id="KW-0547">Nucleotide-binding</keyword>
<dbReference type="SMART" id="SM00133">
    <property type="entry name" value="S_TK_X"/>
    <property type="match status" value="1"/>
</dbReference>
<feature type="domain" description="AGC-kinase C-terminal" evidence="7">
    <location>
        <begin position="269"/>
        <end position="328"/>
    </location>
</feature>
<organism evidence="8 9">
    <name type="scientific">Dracunculus medinensis</name>
    <name type="common">Guinea worm</name>
    <dbReference type="NCBI Taxonomy" id="318479"/>
    <lineage>
        <taxon>Eukaryota</taxon>
        <taxon>Metazoa</taxon>
        <taxon>Ecdysozoa</taxon>
        <taxon>Nematoda</taxon>
        <taxon>Chromadorea</taxon>
        <taxon>Rhabditida</taxon>
        <taxon>Spirurina</taxon>
        <taxon>Dracunculoidea</taxon>
        <taxon>Dracunculidae</taxon>
        <taxon>Dracunculus</taxon>
    </lineage>
</organism>
<dbReference type="SUPFAM" id="SSF56112">
    <property type="entry name" value="Protein kinase-like (PK-like)"/>
    <property type="match status" value="1"/>
</dbReference>
<dbReference type="Gene3D" id="3.30.200.20">
    <property type="entry name" value="Phosphorylase Kinase, domain 1"/>
    <property type="match status" value="1"/>
</dbReference>
<reference evidence="9" key="1">
    <citation type="submission" date="2017-02" db="UniProtKB">
        <authorList>
            <consortium name="WormBaseParasite"/>
        </authorList>
    </citation>
    <scope>IDENTIFICATION</scope>
</reference>
<dbReference type="PROSITE" id="PS50011">
    <property type="entry name" value="PROTEIN_KINASE_DOM"/>
    <property type="match status" value="1"/>
</dbReference>
<dbReference type="SMART" id="SM00220">
    <property type="entry name" value="S_TKc"/>
    <property type="match status" value="1"/>
</dbReference>
<dbReference type="GO" id="GO:0005524">
    <property type="term" value="F:ATP binding"/>
    <property type="evidence" value="ECO:0007669"/>
    <property type="project" value="UniProtKB-KW"/>
</dbReference>
<dbReference type="InterPro" id="IPR000719">
    <property type="entry name" value="Prot_kinase_dom"/>
</dbReference>
<dbReference type="Pfam" id="PF00069">
    <property type="entry name" value="Pkinase"/>
    <property type="match status" value="1"/>
</dbReference>
<evidence type="ECO:0000259" key="6">
    <source>
        <dbReference type="PROSITE" id="PS50011"/>
    </source>
</evidence>
<dbReference type="AlphaFoldDB" id="A0A0N4UDJ6"/>
<evidence type="ECO:0000313" key="9">
    <source>
        <dbReference type="WBParaSite" id="DME_0000541101-mRNA-1"/>
    </source>
</evidence>
<dbReference type="GO" id="GO:0005829">
    <property type="term" value="C:cytosol"/>
    <property type="evidence" value="ECO:0007669"/>
    <property type="project" value="TreeGrafter"/>
</dbReference>
<dbReference type="FunFam" id="1.10.510.10:FF:000005">
    <property type="entry name" value="cAMP-dependent protein kinase catalytic subunit alpha"/>
    <property type="match status" value="1"/>
</dbReference>
<name>A0A0N4UDJ6_DRAME</name>
<keyword evidence="5" id="KW-0067">ATP-binding</keyword>
<dbReference type="GO" id="GO:0004691">
    <property type="term" value="F:cAMP-dependent protein kinase activity"/>
    <property type="evidence" value="ECO:0007669"/>
    <property type="project" value="TreeGrafter"/>
</dbReference>
<protein>
    <submittedName>
        <fullName evidence="9">Protein kinase domain-containing protein</fullName>
    </submittedName>
</protein>
<dbReference type="WBParaSite" id="DME_0000541101-mRNA-1">
    <property type="protein sequence ID" value="DME_0000541101-mRNA-1"/>
    <property type="gene ID" value="DME_0000541101"/>
</dbReference>
<evidence type="ECO:0000259" key="7">
    <source>
        <dbReference type="PROSITE" id="PS51285"/>
    </source>
</evidence>
<evidence type="ECO:0000256" key="3">
    <source>
        <dbReference type="ARBA" id="ARBA00022741"/>
    </source>
</evidence>
<proteinExistence type="predicted"/>
<evidence type="ECO:0000313" key="8">
    <source>
        <dbReference type="Proteomes" id="UP000038040"/>
    </source>
</evidence>
<dbReference type="GO" id="GO:0005952">
    <property type="term" value="C:cAMP-dependent protein kinase complex"/>
    <property type="evidence" value="ECO:0007669"/>
    <property type="project" value="TreeGrafter"/>
</dbReference>
<dbReference type="InterPro" id="IPR000961">
    <property type="entry name" value="AGC-kinase_C"/>
</dbReference>
<evidence type="ECO:0000256" key="4">
    <source>
        <dbReference type="ARBA" id="ARBA00022777"/>
    </source>
</evidence>
<evidence type="ECO:0000256" key="5">
    <source>
        <dbReference type="ARBA" id="ARBA00022840"/>
    </source>
</evidence>
<evidence type="ECO:0000256" key="2">
    <source>
        <dbReference type="ARBA" id="ARBA00022679"/>
    </source>
</evidence>
<dbReference type="PROSITE" id="PS00108">
    <property type="entry name" value="PROTEIN_KINASE_ST"/>
    <property type="match status" value="1"/>
</dbReference>
<keyword evidence="1" id="KW-0723">Serine/threonine-protein kinase</keyword>
<dbReference type="PROSITE" id="PS51285">
    <property type="entry name" value="AGC_KINASE_CTER"/>
    <property type="match status" value="1"/>
</dbReference>
<keyword evidence="4" id="KW-0418">Kinase</keyword>
<dbReference type="PANTHER" id="PTHR24353">
    <property type="entry name" value="CYCLIC NUCLEOTIDE-DEPENDENT PROTEIN KINASE"/>
    <property type="match status" value="1"/>
</dbReference>
<dbReference type="PANTHER" id="PTHR24353:SF37">
    <property type="entry name" value="CAMP-DEPENDENT PROTEIN KINASE CATALYTIC SUBUNIT PRKX"/>
    <property type="match status" value="1"/>
</dbReference>
<accession>A0A0N4UDJ6</accession>
<sequence length="328" mass="38181">LLLSESKFIGIIISMNFFVPRTGSYGRVFLAKDCRSDKYFALKKMQIKKLVQMRQTTHVHSEKNILEILSHPFIVKLYKSSIDKANLNMVFEYIPGGELFSYLRNVRRFSNSITRFYCSEIVLALEYLHSLNIAYRDLKPENLMLDHNGHIKMTDFGFAKVITERTWTMCGTVEYLAPEVFTHQGHGKAVDWWSLGILIYEMMVGVPPFQGRNVNEIFDNIRSGKLRFTRTFDFLAKDLVKKLLHTDQHQRLGNLKNGAKDVMNHKWFSDIAWTDLIERKIPPPIKPSISSNGDTTNFEAYEEDDSEEVVRIYLFAFLEIYLVIITKI</sequence>
<evidence type="ECO:0000256" key="1">
    <source>
        <dbReference type="ARBA" id="ARBA00022527"/>
    </source>
</evidence>
<keyword evidence="2" id="KW-0808">Transferase</keyword>
<dbReference type="Gene3D" id="1.10.510.10">
    <property type="entry name" value="Transferase(Phosphotransferase) domain 1"/>
    <property type="match status" value="1"/>
</dbReference>
<dbReference type="InterPro" id="IPR011009">
    <property type="entry name" value="Kinase-like_dom_sf"/>
</dbReference>
<dbReference type="Proteomes" id="UP000038040">
    <property type="component" value="Unplaced"/>
</dbReference>